<dbReference type="AlphaFoldDB" id="W0AGZ3"/>
<dbReference type="STRING" id="1123269.NX02_16205"/>
<name>W0AGZ3_9SPHN</name>
<dbReference type="EMBL" id="CP006644">
    <property type="protein sequence ID" value="AHE54920.1"/>
    <property type="molecule type" value="Genomic_DNA"/>
</dbReference>
<organism evidence="1 2">
    <name type="scientific">Sphingomonas sanxanigenens DSM 19645 = NX02</name>
    <dbReference type="NCBI Taxonomy" id="1123269"/>
    <lineage>
        <taxon>Bacteria</taxon>
        <taxon>Pseudomonadati</taxon>
        <taxon>Pseudomonadota</taxon>
        <taxon>Alphaproteobacteria</taxon>
        <taxon>Sphingomonadales</taxon>
        <taxon>Sphingomonadaceae</taxon>
        <taxon>Sphingomonas</taxon>
    </lineage>
</organism>
<keyword evidence="2" id="KW-1185">Reference proteome</keyword>
<protein>
    <submittedName>
        <fullName evidence="1">Uncharacterized protein</fullName>
    </submittedName>
</protein>
<evidence type="ECO:0000313" key="1">
    <source>
        <dbReference type="EMBL" id="AHE54920.1"/>
    </source>
</evidence>
<dbReference type="PATRIC" id="fig|1123269.5.peg.3172"/>
<dbReference type="KEGG" id="ssan:NX02_16205"/>
<accession>W0AGZ3</accession>
<reference evidence="1 2" key="1">
    <citation type="submission" date="2013-07" db="EMBL/GenBank/DDBJ databases">
        <title>Completed genome of Sphingomonas sanxanigenens NX02.</title>
        <authorList>
            <person name="Ma T."/>
            <person name="Huang H."/>
            <person name="Wu M."/>
            <person name="Li X."/>
            <person name="Li G."/>
        </authorList>
    </citation>
    <scope>NUCLEOTIDE SEQUENCE [LARGE SCALE GENOMIC DNA]</scope>
    <source>
        <strain evidence="1 2">NX02</strain>
    </source>
</reference>
<proteinExistence type="predicted"/>
<dbReference type="HOGENOM" id="CLU_2810229_0_0_5"/>
<evidence type="ECO:0000313" key="2">
    <source>
        <dbReference type="Proteomes" id="UP000018851"/>
    </source>
</evidence>
<dbReference type="RefSeq" id="WP_047099799.1">
    <property type="nucleotide sequence ID" value="NZ_CP006644.1"/>
</dbReference>
<dbReference type="Proteomes" id="UP000018851">
    <property type="component" value="Chromosome"/>
</dbReference>
<gene>
    <name evidence="1" type="ORF">NX02_16205</name>
</gene>
<sequence>MADIGVSGLEWRPTERRCRGEVSCATTVTAKPGRQPARADAFLIQQEDPDFAEVALISEAERHIEAN</sequence>